<evidence type="ECO:0000313" key="2">
    <source>
        <dbReference type="EMBL" id="KAF3526417.1"/>
    </source>
</evidence>
<sequence>MGRPRPVKLCQENPQRFCHHRIVPRPQITRNRKNVGSRNPNLCISLCRVAAQSPRKNTPSTAPVHEKNQRRRRQTLEPHRPRTEATTIDRRDTKTLDLSYGTIAQGPPDARRLLVFTESCLLRQVERIPRSKRGGDIYAVVVIGVCGYEVMDKR</sequence>
<protein>
    <submittedName>
        <fullName evidence="2">Uncharacterized protein</fullName>
    </submittedName>
</protein>
<name>A0A8S9PUZ9_BRACR</name>
<dbReference type="AlphaFoldDB" id="A0A8S9PUZ9"/>
<comment type="caution">
    <text evidence="2">The sequence shown here is derived from an EMBL/GenBank/DDBJ whole genome shotgun (WGS) entry which is preliminary data.</text>
</comment>
<feature type="compositionally biased region" description="Basic and acidic residues" evidence="1">
    <location>
        <begin position="74"/>
        <end position="86"/>
    </location>
</feature>
<feature type="region of interest" description="Disordered" evidence="1">
    <location>
        <begin position="53"/>
        <end position="86"/>
    </location>
</feature>
<organism evidence="2 3">
    <name type="scientific">Brassica cretica</name>
    <name type="common">Mustard</name>
    <dbReference type="NCBI Taxonomy" id="69181"/>
    <lineage>
        <taxon>Eukaryota</taxon>
        <taxon>Viridiplantae</taxon>
        <taxon>Streptophyta</taxon>
        <taxon>Embryophyta</taxon>
        <taxon>Tracheophyta</taxon>
        <taxon>Spermatophyta</taxon>
        <taxon>Magnoliopsida</taxon>
        <taxon>eudicotyledons</taxon>
        <taxon>Gunneridae</taxon>
        <taxon>Pentapetalae</taxon>
        <taxon>rosids</taxon>
        <taxon>malvids</taxon>
        <taxon>Brassicales</taxon>
        <taxon>Brassicaceae</taxon>
        <taxon>Brassiceae</taxon>
        <taxon>Brassica</taxon>
    </lineage>
</organism>
<proteinExistence type="predicted"/>
<reference evidence="2" key="1">
    <citation type="submission" date="2019-12" db="EMBL/GenBank/DDBJ databases">
        <title>Genome sequencing and annotation of Brassica cretica.</title>
        <authorList>
            <person name="Studholme D.J."/>
            <person name="Sarris P."/>
        </authorList>
    </citation>
    <scope>NUCLEOTIDE SEQUENCE</scope>
    <source>
        <strain evidence="2">PFS-109/04</strain>
        <tissue evidence="2">Leaf</tissue>
    </source>
</reference>
<dbReference type="EMBL" id="QGKX02001347">
    <property type="protein sequence ID" value="KAF3526417.1"/>
    <property type="molecule type" value="Genomic_DNA"/>
</dbReference>
<accession>A0A8S9PUZ9</accession>
<evidence type="ECO:0000313" key="3">
    <source>
        <dbReference type="Proteomes" id="UP000712600"/>
    </source>
</evidence>
<dbReference type="Proteomes" id="UP000712600">
    <property type="component" value="Unassembled WGS sequence"/>
</dbReference>
<gene>
    <name evidence="2" type="ORF">F2Q69_00049177</name>
</gene>
<evidence type="ECO:0000256" key="1">
    <source>
        <dbReference type="SAM" id="MobiDB-lite"/>
    </source>
</evidence>